<sequence length="173" mass="17591">MKSLMHSIAFGIALLIPSASGNLVGYTLAHRSTNATPSDAPAPTGVVTIFGQLGLPPVPTFPRGDTKSPVPTWGQCGGTGYTGSTVCADYPDVICYFYNIYESYCDPLWYLSSAGLPIPSSTSAPASSSTSSPISSTTIPAVPSGPPPPPVPSNPPPPAPSNPPPPVPKATLA</sequence>
<feature type="compositionally biased region" description="Pro residues" evidence="2">
    <location>
        <begin position="143"/>
        <end position="173"/>
    </location>
</feature>
<dbReference type="GO" id="GO:0005975">
    <property type="term" value="P:carbohydrate metabolic process"/>
    <property type="evidence" value="ECO:0007669"/>
    <property type="project" value="InterPro"/>
</dbReference>
<keyword evidence="6" id="KW-1185">Reference proteome</keyword>
<evidence type="ECO:0000256" key="2">
    <source>
        <dbReference type="SAM" id="MobiDB-lite"/>
    </source>
</evidence>
<protein>
    <recommendedName>
        <fullName evidence="4">CBM1 domain-containing protein</fullName>
    </recommendedName>
</protein>
<dbReference type="Proteomes" id="UP000567179">
    <property type="component" value="Unassembled WGS sequence"/>
</dbReference>
<organism evidence="5 6">
    <name type="scientific">Psilocybe cf. subviscida</name>
    <dbReference type="NCBI Taxonomy" id="2480587"/>
    <lineage>
        <taxon>Eukaryota</taxon>
        <taxon>Fungi</taxon>
        <taxon>Dikarya</taxon>
        <taxon>Basidiomycota</taxon>
        <taxon>Agaricomycotina</taxon>
        <taxon>Agaricomycetes</taxon>
        <taxon>Agaricomycetidae</taxon>
        <taxon>Agaricales</taxon>
        <taxon>Agaricineae</taxon>
        <taxon>Strophariaceae</taxon>
        <taxon>Psilocybe</taxon>
    </lineage>
</organism>
<dbReference type="PROSITE" id="PS51164">
    <property type="entry name" value="CBM1_2"/>
    <property type="match status" value="1"/>
</dbReference>
<dbReference type="AlphaFoldDB" id="A0A8H5ATZ4"/>
<dbReference type="InterPro" id="IPR035971">
    <property type="entry name" value="CBD_sf"/>
</dbReference>
<dbReference type="InterPro" id="IPR000254">
    <property type="entry name" value="CBD"/>
</dbReference>
<comment type="caution">
    <text evidence="5">The sequence shown here is derived from an EMBL/GenBank/DDBJ whole genome shotgun (WGS) entry which is preliminary data.</text>
</comment>
<evidence type="ECO:0000313" key="5">
    <source>
        <dbReference type="EMBL" id="KAF5310833.1"/>
    </source>
</evidence>
<accession>A0A8H5ATZ4</accession>
<proteinExistence type="predicted"/>
<dbReference type="SUPFAM" id="SSF57180">
    <property type="entry name" value="Cellulose-binding domain"/>
    <property type="match status" value="1"/>
</dbReference>
<dbReference type="OrthoDB" id="2119228at2759"/>
<dbReference type="Pfam" id="PF00734">
    <property type="entry name" value="CBM_1"/>
    <property type="match status" value="1"/>
</dbReference>
<evidence type="ECO:0000256" key="1">
    <source>
        <dbReference type="ARBA" id="ARBA00022729"/>
    </source>
</evidence>
<name>A0A8H5ATZ4_9AGAR</name>
<evidence type="ECO:0000256" key="3">
    <source>
        <dbReference type="SAM" id="SignalP"/>
    </source>
</evidence>
<dbReference type="EMBL" id="JAACJJ010000057">
    <property type="protein sequence ID" value="KAF5310833.1"/>
    <property type="molecule type" value="Genomic_DNA"/>
</dbReference>
<dbReference type="GO" id="GO:0030248">
    <property type="term" value="F:cellulose binding"/>
    <property type="evidence" value="ECO:0007669"/>
    <property type="project" value="InterPro"/>
</dbReference>
<feature type="region of interest" description="Disordered" evidence="2">
    <location>
        <begin position="120"/>
        <end position="173"/>
    </location>
</feature>
<reference evidence="5 6" key="1">
    <citation type="journal article" date="2020" name="ISME J.">
        <title>Uncovering the hidden diversity of litter-decomposition mechanisms in mushroom-forming fungi.</title>
        <authorList>
            <person name="Floudas D."/>
            <person name="Bentzer J."/>
            <person name="Ahren D."/>
            <person name="Johansson T."/>
            <person name="Persson P."/>
            <person name="Tunlid A."/>
        </authorList>
    </citation>
    <scope>NUCLEOTIDE SEQUENCE [LARGE SCALE GENOMIC DNA]</scope>
    <source>
        <strain evidence="5 6">CBS 101986</strain>
    </source>
</reference>
<feature type="compositionally biased region" description="Low complexity" evidence="2">
    <location>
        <begin position="120"/>
        <end position="142"/>
    </location>
</feature>
<feature type="chain" id="PRO_5034455176" description="CBM1 domain-containing protein" evidence="3">
    <location>
        <begin position="22"/>
        <end position="173"/>
    </location>
</feature>
<feature type="domain" description="CBM1" evidence="4">
    <location>
        <begin position="68"/>
        <end position="106"/>
    </location>
</feature>
<feature type="signal peptide" evidence="3">
    <location>
        <begin position="1"/>
        <end position="21"/>
    </location>
</feature>
<keyword evidence="1 3" id="KW-0732">Signal</keyword>
<dbReference type="GO" id="GO:0005576">
    <property type="term" value="C:extracellular region"/>
    <property type="evidence" value="ECO:0007669"/>
    <property type="project" value="InterPro"/>
</dbReference>
<evidence type="ECO:0000313" key="6">
    <source>
        <dbReference type="Proteomes" id="UP000567179"/>
    </source>
</evidence>
<evidence type="ECO:0000259" key="4">
    <source>
        <dbReference type="PROSITE" id="PS51164"/>
    </source>
</evidence>
<gene>
    <name evidence="5" type="ORF">D9619_007833</name>
</gene>